<dbReference type="InterPro" id="IPR019734">
    <property type="entry name" value="TPR_rpt"/>
</dbReference>
<dbReference type="GO" id="GO:0005680">
    <property type="term" value="C:anaphase-promoting complex"/>
    <property type="evidence" value="ECO:0007669"/>
    <property type="project" value="InterPro"/>
</dbReference>
<evidence type="ECO:0000259" key="9">
    <source>
        <dbReference type="Pfam" id="PF04049"/>
    </source>
</evidence>
<dbReference type="InterPro" id="IPR011990">
    <property type="entry name" value="TPR-like_helical_dom_sf"/>
</dbReference>
<evidence type="ECO:0000256" key="5">
    <source>
        <dbReference type="ARBA" id="ARBA00022803"/>
    </source>
</evidence>
<reference evidence="10" key="1">
    <citation type="submission" date="2022-11" db="EMBL/GenBank/DDBJ databases">
        <authorList>
            <person name="Petersen C."/>
        </authorList>
    </citation>
    <scope>NUCLEOTIDE SEQUENCE</scope>
    <source>
        <strain evidence="10">IBT 34128</strain>
    </source>
</reference>
<feature type="region of interest" description="Disordered" evidence="8">
    <location>
        <begin position="603"/>
        <end position="675"/>
    </location>
</feature>
<dbReference type="Pfam" id="PF13181">
    <property type="entry name" value="TPR_8"/>
    <property type="match status" value="3"/>
</dbReference>
<keyword evidence="5 7" id="KW-0802">TPR repeat</keyword>
<accession>A0A9W9FQ91</accession>
<dbReference type="AlphaFoldDB" id="A0A9W9FQ91"/>
<dbReference type="Gene3D" id="1.25.40.10">
    <property type="entry name" value="Tetratricopeptide repeat domain"/>
    <property type="match status" value="3"/>
</dbReference>
<feature type="compositionally biased region" description="Basic residues" evidence="8">
    <location>
        <begin position="150"/>
        <end position="159"/>
    </location>
</feature>
<feature type="compositionally biased region" description="Basic and acidic residues" evidence="8">
    <location>
        <begin position="623"/>
        <end position="632"/>
    </location>
</feature>
<proteinExistence type="predicted"/>
<dbReference type="PROSITE" id="PS50005">
    <property type="entry name" value="TPR"/>
    <property type="match status" value="3"/>
</dbReference>
<dbReference type="GO" id="GO:0016567">
    <property type="term" value="P:protein ubiquitination"/>
    <property type="evidence" value="ECO:0007669"/>
    <property type="project" value="TreeGrafter"/>
</dbReference>
<evidence type="ECO:0000256" key="2">
    <source>
        <dbReference type="ARBA" id="ARBA00022737"/>
    </source>
</evidence>
<dbReference type="GeneID" id="81391477"/>
<evidence type="ECO:0000313" key="10">
    <source>
        <dbReference type="EMBL" id="KAJ5104380.1"/>
    </source>
</evidence>
<organism evidence="10 11">
    <name type="scientific">Penicillium alfredii</name>
    <dbReference type="NCBI Taxonomy" id="1506179"/>
    <lineage>
        <taxon>Eukaryota</taxon>
        <taxon>Fungi</taxon>
        <taxon>Dikarya</taxon>
        <taxon>Ascomycota</taxon>
        <taxon>Pezizomycotina</taxon>
        <taxon>Eurotiomycetes</taxon>
        <taxon>Eurotiomycetidae</taxon>
        <taxon>Eurotiales</taxon>
        <taxon>Aspergillaceae</taxon>
        <taxon>Penicillium</taxon>
    </lineage>
</organism>
<evidence type="ECO:0000256" key="8">
    <source>
        <dbReference type="SAM" id="MobiDB-lite"/>
    </source>
</evidence>
<evidence type="ECO:0000256" key="1">
    <source>
        <dbReference type="ARBA" id="ARBA00022618"/>
    </source>
</evidence>
<keyword evidence="4" id="KW-0833">Ubl conjugation pathway</keyword>
<dbReference type="PANTHER" id="PTHR12558:SF10">
    <property type="entry name" value="CELL DIVISION CYCLE PROTEIN 23 HOMOLOG"/>
    <property type="match status" value="1"/>
</dbReference>
<reference evidence="10" key="2">
    <citation type="journal article" date="2023" name="IMA Fungus">
        <title>Comparative genomic study of the Penicillium genus elucidates a diverse pangenome and 15 lateral gene transfer events.</title>
        <authorList>
            <person name="Petersen C."/>
            <person name="Sorensen T."/>
            <person name="Nielsen M.R."/>
            <person name="Sondergaard T.E."/>
            <person name="Sorensen J.L."/>
            <person name="Fitzpatrick D.A."/>
            <person name="Frisvad J.C."/>
            <person name="Nielsen K.L."/>
        </authorList>
    </citation>
    <scope>NUCLEOTIDE SEQUENCE</scope>
    <source>
        <strain evidence="10">IBT 34128</strain>
    </source>
</reference>
<evidence type="ECO:0000256" key="3">
    <source>
        <dbReference type="ARBA" id="ARBA00022776"/>
    </source>
</evidence>
<gene>
    <name evidence="10" type="ORF">NUU61_001727</name>
</gene>
<evidence type="ECO:0000256" key="7">
    <source>
        <dbReference type="PROSITE-ProRule" id="PRU00339"/>
    </source>
</evidence>
<keyword evidence="1" id="KW-0132">Cell division</keyword>
<name>A0A9W9FQ91_9EURO</name>
<feature type="repeat" description="TPR" evidence="7">
    <location>
        <begin position="410"/>
        <end position="443"/>
    </location>
</feature>
<feature type="compositionally biased region" description="Polar residues" evidence="8">
    <location>
        <begin position="659"/>
        <end position="675"/>
    </location>
</feature>
<dbReference type="Proteomes" id="UP001141434">
    <property type="component" value="Unassembled WGS sequence"/>
</dbReference>
<dbReference type="GO" id="GO:0045842">
    <property type="term" value="P:positive regulation of mitotic metaphase/anaphase transition"/>
    <property type="evidence" value="ECO:0007669"/>
    <property type="project" value="TreeGrafter"/>
</dbReference>
<dbReference type="GO" id="GO:0051301">
    <property type="term" value="P:cell division"/>
    <property type="evidence" value="ECO:0007669"/>
    <property type="project" value="UniProtKB-KW"/>
</dbReference>
<dbReference type="InterPro" id="IPR007192">
    <property type="entry name" value="APC8"/>
</dbReference>
<dbReference type="Pfam" id="PF04049">
    <property type="entry name" value="ANAPC8"/>
    <property type="match status" value="1"/>
</dbReference>
<dbReference type="EMBL" id="JAPMSZ010000004">
    <property type="protein sequence ID" value="KAJ5104380.1"/>
    <property type="molecule type" value="Genomic_DNA"/>
</dbReference>
<keyword evidence="11" id="KW-1185">Reference proteome</keyword>
<dbReference type="SUPFAM" id="SSF48452">
    <property type="entry name" value="TPR-like"/>
    <property type="match status" value="1"/>
</dbReference>
<evidence type="ECO:0000313" key="11">
    <source>
        <dbReference type="Proteomes" id="UP001141434"/>
    </source>
</evidence>
<dbReference type="PANTHER" id="PTHR12558">
    <property type="entry name" value="CELL DIVISION CYCLE 16,23,27"/>
    <property type="match status" value="1"/>
</dbReference>
<comment type="caution">
    <text evidence="10">The sequence shown here is derived from an EMBL/GenBank/DDBJ whole genome shotgun (WGS) entry which is preliminary data.</text>
</comment>
<dbReference type="GO" id="GO:0031145">
    <property type="term" value="P:anaphase-promoting complex-dependent catabolic process"/>
    <property type="evidence" value="ECO:0007669"/>
    <property type="project" value="TreeGrafter"/>
</dbReference>
<feature type="repeat" description="TPR" evidence="7">
    <location>
        <begin position="342"/>
        <end position="375"/>
    </location>
</feature>
<dbReference type="OrthoDB" id="10262026at2759"/>
<protein>
    <submittedName>
        <fullName evidence="10">Cdc23</fullName>
    </submittedName>
</protein>
<keyword evidence="3" id="KW-0498">Mitosis</keyword>
<dbReference type="Pfam" id="PF13414">
    <property type="entry name" value="TPR_11"/>
    <property type="match status" value="1"/>
</dbReference>
<feature type="repeat" description="TPR" evidence="7">
    <location>
        <begin position="444"/>
        <end position="477"/>
    </location>
</feature>
<keyword evidence="6" id="KW-0131">Cell cycle</keyword>
<evidence type="ECO:0000256" key="4">
    <source>
        <dbReference type="ARBA" id="ARBA00022786"/>
    </source>
</evidence>
<dbReference type="SMART" id="SM00028">
    <property type="entry name" value="TPR"/>
    <property type="match status" value="6"/>
</dbReference>
<feature type="domain" description="Cdc23" evidence="9">
    <location>
        <begin position="13"/>
        <end position="349"/>
    </location>
</feature>
<sequence length="731" mass="82197">MSMMEFNDDSIRELKFRLEDAAIKCSERCLYQSSKWSVRDSSVSTVEEGLTKIVTPRAAEMLDSLLPLDNEDTDLGSPMDMTDPPLPPVNPYLGPQDPAEAALEAQEAHKYLLAKSYFDTREYDRCAAVFLPPKIPLVPLSVTSPNSKPKPPRPSHKGKDKSSPFQGSKVNAPRNPYPKLSQKSLFLALYAKYLAGEKRKDEETEMVLGPADGGMAVNKELQDLAHGLEGWLVERRAQGLEARGQGWLEYLYAVVLLKGRNDKLAKKWLVQSVHQNPFHWGAWQELNDLLSSTEDLKEIIDHLPHNIVTLIFHVFCSQELYQATEETYRDLTELEAIFPTSAFLKTQRALLYYHSKDFEEASHIFNEILTTSPHRLDSLDHYSNILYVMGSRPQLAFVAQIATATDKFRPETCCVVGNYYSLKSEHEKAVMYFRRALTLDRNFLSAWTLMGHEYIEMKNTHTAIESYRRAVDVNRKDYRAWYGLGQAYEVLDMSFYALFYYQHAATLRPYDPKMWQAVGSCYAKMGRPEQSIQALKRALVAGSYYTDDGASQSGAAASPGPGTRKVLDPETLHQIATLYERLDDEEEAAAYMELTLQQETGGAPIADQDQSDDEDQYSSASEHAAHSDLDAEHSDDDAAGMPSRARRRRRPRVSASSAMQDDSSTAGDTWNGTGPTATTSKARLWLAQYALRNGDLDRADQLAGELCQDGIEVEEAKALMRDVRARREGAA</sequence>
<evidence type="ECO:0000256" key="6">
    <source>
        <dbReference type="ARBA" id="ARBA00023306"/>
    </source>
</evidence>
<dbReference type="RefSeq" id="XP_056513376.1">
    <property type="nucleotide sequence ID" value="XM_056652309.1"/>
</dbReference>
<keyword evidence="2" id="KW-0677">Repeat</keyword>
<dbReference type="SUPFAM" id="SSF81901">
    <property type="entry name" value="HCP-like"/>
    <property type="match status" value="1"/>
</dbReference>
<feature type="region of interest" description="Disordered" evidence="8">
    <location>
        <begin position="140"/>
        <end position="177"/>
    </location>
</feature>